<dbReference type="HAMAP" id="MF_03012">
    <property type="entry name" value="eIF3m"/>
    <property type="match status" value="1"/>
</dbReference>
<sequence>MATATDSVSIFAEGTFEEQILELLSYTVRTKSDEERASFVAPFQNALKTAEGKKPIEEDEPRRKLILSKLLADVKGLGDGTEREIEGFFNLLFAHLFAIHSADSPEAKQYLIALVNAISSSPDDQLHVKYRILSNLFNLLPRNSSQRPLVYRSLLSIASANENLDVLELSKTDVEQWLSEWDISSEEKASFLKAIVDAYGAVNQHPLSYEYAILYVQNLSPSTPEAKNAATELVATALRLPTVFNFDPLFKLDAVLAIKGHPLFSLLQIFLSGGLTEYTTWLSSHQQVPEQHQIPVSELERKIRLLSLASLACQYVGQQLPYNKIAEALQIATSDVEKWVIDVIRAGLVWGKLSQTTQSLHITRATTRTFGNEQWQALERRLLSWKSGLAGILDVVANAKRQGGIVSA</sequence>
<dbReference type="GO" id="GO:0016282">
    <property type="term" value="C:eukaryotic 43S preinitiation complex"/>
    <property type="evidence" value="ECO:0007669"/>
    <property type="project" value="UniProtKB-UniRule"/>
</dbReference>
<reference evidence="7 8" key="1">
    <citation type="journal article" date="2018" name="Evol. Lett.">
        <title>Horizontal gene cluster transfer increased hallucinogenic mushroom diversity.</title>
        <authorList>
            <person name="Reynolds H.T."/>
            <person name="Vijayakumar V."/>
            <person name="Gluck-Thaler E."/>
            <person name="Korotkin H.B."/>
            <person name="Matheny P.B."/>
            <person name="Slot J.C."/>
        </authorList>
    </citation>
    <scope>NUCLEOTIDE SEQUENCE [LARGE SCALE GENOMIC DNA]</scope>
    <source>
        <strain evidence="7 8">2629</strain>
    </source>
</reference>
<dbReference type="Pfam" id="PF01399">
    <property type="entry name" value="PCI"/>
    <property type="match status" value="1"/>
</dbReference>
<dbReference type="Pfam" id="PF18005">
    <property type="entry name" value="eIF3m_C_helix"/>
    <property type="match status" value="1"/>
</dbReference>
<dbReference type="FunCoup" id="A0A409VDL8">
    <property type="interactions" value="598"/>
</dbReference>
<dbReference type="PANTHER" id="PTHR15350:SF2">
    <property type="entry name" value="EUKARYOTIC TRANSLATION INITIATION FACTOR 3 SUBUNIT M"/>
    <property type="match status" value="1"/>
</dbReference>
<proteinExistence type="inferred from homology"/>
<dbReference type="InParanoid" id="A0A409VDL8"/>
<comment type="similarity">
    <text evidence="1">Belongs to the CSN7/EIF3M family. CSN7 subfamily.</text>
</comment>
<comment type="subunit">
    <text evidence="5">Component of the eukaryotic translation initiation factor 3 (eIF-3) complex.</text>
</comment>
<keyword evidence="3 5" id="KW-0396">Initiation factor</keyword>
<accession>A0A409VDL8</accession>
<dbReference type="InterPro" id="IPR040750">
    <property type="entry name" value="eIF3m_C_helix"/>
</dbReference>
<keyword evidence="8" id="KW-1185">Reference proteome</keyword>
<keyword evidence="4 5" id="KW-0648">Protein biosynthesis</keyword>
<comment type="caution">
    <text evidence="7">The sequence shown here is derived from an EMBL/GenBank/DDBJ whole genome shotgun (WGS) entry which is preliminary data.</text>
</comment>
<dbReference type="GO" id="GO:0001732">
    <property type="term" value="P:formation of cytoplasmic translation initiation complex"/>
    <property type="evidence" value="ECO:0007669"/>
    <property type="project" value="UniProtKB-UniRule"/>
</dbReference>
<organism evidence="7 8">
    <name type="scientific">Panaeolus cyanescens</name>
    <dbReference type="NCBI Taxonomy" id="181874"/>
    <lineage>
        <taxon>Eukaryota</taxon>
        <taxon>Fungi</taxon>
        <taxon>Dikarya</taxon>
        <taxon>Basidiomycota</taxon>
        <taxon>Agaricomycotina</taxon>
        <taxon>Agaricomycetes</taxon>
        <taxon>Agaricomycetidae</taxon>
        <taxon>Agaricales</taxon>
        <taxon>Agaricineae</taxon>
        <taxon>Galeropsidaceae</taxon>
        <taxon>Panaeolus</taxon>
    </lineage>
</organism>
<evidence type="ECO:0000256" key="5">
    <source>
        <dbReference type="HAMAP-Rule" id="MF_03012"/>
    </source>
</evidence>
<protein>
    <recommendedName>
        <fullName evidence="5">Eukaryotic translation initiation factor 3 subunit M</fullName>
        <shortName evidence="5">eIF3m</shortName>
    </recommendedName>
</protein>
<dbReference type="STRING" id="181874.A0A409VDL8"/>
<gene>
    <name evidence="7" type="ORF">CVT24_005790</name>
</gene>
<evidence type="ECO:0000256" key="3">
    <source>
        <dbReference type="ARBA" id="ARBA00022540"/>
    </source>
</evidence>
<feature type="domain" description="PCI" evidence="6">
    <location>
        <begin position="204"/>
        <end position="367"/>
    </location>
</feature>
<evidence type="ECO:0000313" key="8">
    <source>
        <dbReference type="Proteomes" id="UP000284842"/>
    </source>
</evidence>
<keyword evidence="2 5" id="KW-0963">Cytoplasm</keyword>
<evidence type="ECO:0000313" key="7">
    <source>
        <dbReference type="EMBL" id="PPQ63150.1"/>
    </source>
</evidence>
<name>A0A409VDL8_9AGAR</name>
<dbReference type="GO" id="GO:0071541">
    <property type="term" value="C:eukaryotic translation initiation factor 3 complex, eIF3m"/>
    <property type="evidence" value="ECO:0007669"/>
    <property type="project" value="UniProtKB-UniRule"/>
</dbReference>
<evidence type="ECO:0000256" key="2">
    <source>
        <dbReference type="ARBA" id="ARBA00022490"/>
    </source>
</evidence>
<dbReference type="InterPro" id="IPR045237">
    <property type="entry name" value="COPS7/eIF3m"/>
</dbReference>
<dbReference type="Proteomes" id="UP000284842">
    <property type="component" value="Unassembled WGS sequence"/>
</dbReference>
<dbReference type="InterPro" id="IPR000717">
    <property type="entry name" value="PCI_dom"/>
</dbReference>
<dbReference type="GO" id="GO:0033290">
    <property type="term" value="C:eukaryotic 48S preinitiation complex"/>
    <property type="evidence" value="ECO:0007669"/>
    <property type="project" value="UniProtKB-UniRule"/>
</dbReference>
<dbReference type="PANTHER" id="PTHR15350">
    <property type="entry name" value="COP9 SIGNALOSOME COMPLEX SUBUNIT 7/DENDRITIC CELL PROTEIN GA17"/>
    <property type="match status" value="1"/>
</dbReference>
<comment type="subcellular location">
    <subcellularLocation>
        <location evidence="5">Cytoplasm</location>
    </subcellularLocation>
</comment>
<dbReference type="PROSITE" id="PS50250">
    <property type="entry name" value="PCI"/>
    <property type="match status" value="1"/>
</dbReference>
<comment type="function">
    <text evidence="5">Component of the eukaryotic translation initiation factor 3 (eIF-3) complex, which is involved in protein synthesis of a specialized repertoire of mRNAs and, together with other initiation factors, stimulates binding of mRNA and methionyl-tRNAi to the 40S ribosome. The eIF-3 complex specifically targets and initiates translation of a subset of mRNAs involved in cell proliferation.</text>
</comment>
<dbReference type="EMBL" id="NHTK01006130">
    <property type="protein sequence ID" value="PPQ63150.1"/>
    <property type="molecule type" value="Genomic_DNA"/>
</dbReference>
<dbReference type="GO" id="GO:0003743">
    <property type="term" value="F:translation initiation factor activity"/>
    <property type="evidence" value="ECO:0007669"/>
    <property type="project" value="UniProtKB-UniRule"/>
</dbReference>
<evidence type="ECO:0000256" key="1">
    <source>
        <dbReference type="ARBA" id="ARBA00008482"/>
    </source>
</evidence>
<comment type="similarity">
    <text evidence="5">Belongs to the eIF-3 subunit M family.</text>
</comment>
<dbReference type="AlphaFoldDB" id="A0A409VDL8"/>
<dbReference type="OrthoDB" id="10267031at2759"/>
<evidence type="ECO:0000259" key="6">
    <source>
        <dbReference type="PROSITE" id="PS50250"/>
    </source>
</evidence>
<evidence type="ECO:0000256" key="4">
    <source>
        <dbReference type="ARBA" id="ARBA00022917"/>
    </source>
</evidence>
<dbReference type="SMART" id="SM00088">
    <property type="entry name" value="PINT"/>
    <property type="match status" value="1"/>
</dbReference>
<dbReference type="InterPro" id="IPR027528">
    <property type="entry name" value="eIF3m"/>
</dbReference>